<dbReference type="AlphaFoldDB" id="A0A1I7BY13"/>
<dbReference type="RefSeq" id="WP_091694265.1">
    <property type="nucleotide sequence ID" value="NZ_FPBF01000003.1"/>
</dbReference>
<dbReference type="STRING" id="305507.SAMN04489724_2837"/>
<sequence length="231" mass="26952">MNPDLSAAKIPSELECATWFRVKSKREVNLEIERLKSEGVTSLKLGIECTKFNTKNGLKWYDWLVPTLAKNFNLELCFDNFSSERIKTSYRKHSFSEIVEHFILRHGQYFNLIELWRNPSIRQKEEMFENIFTEDVVFTATWAQYHGKKVGLGGIQTVDFEWITKLISSHFLNTIEYLQLDMESEDEWSRNSKFYEKALQGLFSAKGVNTRIKTSETPTLVLQPSTKNIAC</sequence>
<evidence type="ECO:0000313" key="2">
    <source>
        <dbReference type="Proteomes" id="UP000199673"/>
    </source>
</evidence>
<evidence type="ECO:0000313" key="1">
    <source>
        <dbReference type="EMBL" id="SFT92064.1"/>
    </source>
</evidence>
<reference evidence="2" key="1">
    <citation type="submission" date="2016-10" db="EMBL/GenBank/DDBJ databases">
        <authorList>
            <person name="Varghese N."/>
            <person name="Submissions S."/>
        </authorList>
    </citation>
    <scope>NUCLEOTIDE SEQUENCE [LARGE SCALE GENOMIC DNA]</scope>
    <source>
        <strain evidence="2">DSM 23445</strain>
    </source>
</reference>
<keyword evidence="2" id="KW-1185">Reference proteome</keyword>
<gene>
    <name evidence="1" type="ORF">SAMN04489724_2837</name>
</gene>
<dbReference type="OrthoDB" id="9810015at2"/>
<organism evidence="1 2">
    <name type="scientific">Algoriphagus locisalis</name>
    <dbReference type="NCBI Taxonomy" id="305507"/>
    <lineage>
        <taxon>Bacteria</taxon>
        <taxon>Pseudomonadati</taxon>
        <taxon>Bacteroidota</taxon>
        <taxon>Cytophagia</taxon>
        <taxon>Cytophagales</taxon>
        <taxon>Cyclobacteriaceae</taxon>
        <taxon>Algoriphagus</taxon>
    </lineage>
</organism>
<dbReference type="EMBL" id="FPBF01000003">
    <property type="protein sequence ID" value="SFT92064.1"/>
    <property type="molecule type" value="Genomic_DNA"/>
</dbReference>
<dbReference type="Proteomes" id="UP000199673">
    <property type="component" value="Unassembled WGS sequence"/>
</dbReference>
<accession>A0A1I7BY13</accession>
<protein>
    <recommendedName>
        <fullName evidence="3">Xylose isomerase-like TIM barrel</fullName>
    </recommendedName>
</protein>
<proteinExistence type="predicted"/>
<name>A0A1I7BY13_9BACT</name>
<evidence type="ECO:0008006" key="3">
    <source>
        <dbReference type="Google" id="ProtNLM"/>
    </source>
</evidence>